<dbReference type="InterPro" id="IPR023795">
    <property type="entry name" value="Serpin_CS"/>
</dbReference>
<evidence type="ECO:0000313" key="5">
    <source>
        <dbReference type="Proteomes" id="UP000823674"/>
    </source>
</evidence>
<dbReference type="EMBL" id="JADBGQ010000004">
    <property type="protein sequence ID" value="KAG5402011.1"/>
    <property type="molecule type" value="Genomic_DNA"/>
</dbReference>
<dbReference type="InterPro" id="IPR023796">
    <property type="entry name" value="Serpin_dom"/>
</dbReference>
<evidence type="ECO:0000259" key="3">
    <source>
        <dbReference type="SMART" id="SM00093"/>
    </source>
</evidence>
<keyword evidence="5" id="KW-1185">Reference proteome</keyword>
<dbReference type="InterPro" id="IPR036186">
    <property type="entry name" value="Serpin_sf"/>
</dbReference>
<dbReference type="PROSITE" id="PS00284">
    <property type="entry name" value="SERPIN"/>
    <property type="match status" value="2"/>
</dbReference>
<comment type="similarity">
    <text evidence="1 2">Belongs to the serpin family.</text>
</comment>
<reference evidence="4 5" key="1">
    <citation type="submission" date="2021-03" db="EMBL/GenBank/DDBJ databases">
        <authorList>
            <person name="King G.J."/>
            <person name="Bancroft I."/>
            <person name="Baten A."/>
            <person name="Bloomfield J."/>
            <person name="Borpatragohain P."/>
            <person name="He Z."/>
            <person name="Irish N."/>
            <person name="Irwin J."/>
            <person name="Liu K."/>
            <person name="Mauleon R.P."/>
            <person name="Moore J."/>
            <person name="Morris R."/>
            <person name="Ostergaard L."/>
            <person name="Wang B."/>
            <person name="Wells R."/>
        </authorList>
    </citation>
    <scope>NUCLEOTIDE SEQUENCE [LARGE SCALE GENOMIC DNA]</scope>
    <source>
        <strain evidence="4">R-o-18</strain>
        <tissue evidence="4">Leaf</tissue>
    </source>
</reference>
<organism evidence="4 5">
    <name type="scientific">Brassica rapa subsp. trilocularis</name>
    <dbReference type="NCBI Taxonomy" id="1813537"/>
    <lineage>
        <taxon>Eukaryota</taxon>
        <taxon>Viridiplantae</taxon>
        <taxon>Streptophyta</taxon>
        <taxon>Embryophyta</taxon>
        <taxon>Tracheophyta</taxon>
        <taxon>Spermatophyta</taxon>
        <taxon>Magnoliopsida</taxon>
        <taxon>eudicotyledons</taxon>
        <taxon>Gunneridae</taxon>
        <taxon>Pentapetalae</taxon>
        <taxon>rosids</taxon>
        <taxon>malvids</taxon>
        <taxon>Brassicales</taxon>
        <taxon>Brassicaceae</taxon>
        <taxon>Brassiceae</taxon>
        <taxon>Brassica</taxon>
    </lineage>
</organism>
<sequence>MFSDLRKSVGKQNELALRVANHVIATTPAAKTSNLVFSPASINVVLSFLAAKSGGSTADHILSLLQASSTQELNTVSSKIVTEVLADSTASGGPTISAANGLWIDKSISVELSFKDLVENSYKAAFNLVDFRTKADVVVEEVNEWVKKQTKGLITDLLGYVPPETELIFANALFFHGRWDEEFDPSLTRNSDFHRLDGTKLRVPFMSAYASYKLRLEVYQGFKVLHLPYRGGGSQDDRYFSMLICLPDEKNGLHAMLERLASCRGFLNGDGDIRGEYADVGEVKIPRFKFGFDFDVSEALQGLGLKTPLEKIVHKAYIEVDEVGTKAAAATSVSCFGGCFQPRKKYDFVADHPFLFLLKEYRSGLVMFLGQIVEDKSFTYLHPNLTSLAFVVTVSSHHKNMDLQTSVGKQNEIVLNFAKHVIATTDAKTSNLVFSPASINVILSFFAAKSGGSTANHILSLLQASSITELNAVSSKVITDVLADSTATGGPTISVANGVWMDKSLPVEPCFTSLIENTYKANFNQVDFRTKADEVVEEVNAWVENQTRGLITDLLSFASPKTDLIFANALFFHGRWDEEFNPSLTKVSDFHRLDGTKLRVPFMSAKASYKHRIEAYQGFKVLHLPYKGGSNYLEDNRFSMQICLPDDKDGLHAMLESLSSCRGFLNGYIPGQCALKGLGLETPLEKIVHKACIEVDEVGTKAAAATAVSFCGGILRPPKKYDFVADHPFLFLVKEYRSGLVLFLGQVLDPSMH</sequence>
<dbReference type="InterPro" id="IPR042185">
    <property type="entry name" value="Serpin_sf_2"/>
</dbReference>
<dbReference type="InterPro" id="IPR042178">
    <property type="entry name" value="Serpin_sf_1"/>
</dbReference>
<accession>A0ABQ7MVY0</accession>
<gene>
    <name evidence="4" type="primary">A04p032640.1_BraROA</name>
    <name evidence="4" type="ORF">IGI04_016618</name>
</gene>
<dbReference type="SUPFAM" id="SSF56574">
    <property type="entry name" value="Serpins"/>
    <property type="match status" value="2"/>
</dbReference>
<name>A0ABQ7MVY0_BRACM</name>
<dbReference type="SMART" id="SM00093">
    <property type="entry name" value="SERPIN"/>
    <property type="match status" value="2"/>
</dbReference>
<dbReference type="Gene3D" id="2.30.39.10">
    <property type="entry name" value="Alpha-1-antitrypsin, domain 1"/>
    <property type="match status" value="2"/>
</dbReference>
<comment type="caution">
    <text evidence="4">The sequence shown here is derived from an EMBL/GenBank/DDBJ whole genome shotgun (WGS) entry which is preliminary data.</text>
</comment>
<dbReference type="PANTHER" id="PTHR11461">
    <property type="entry name" value="SERINE PROTEASE INHIBITOR, SERPIN"/>
    <property type="match status" value="1"/>
</dbReference>
<feature type="domain" description="Serpin" evidence="3">
    <location>
        <begin position="415"/>
        <end position="750"/>
    </location>
</feature>
<dbReference type="InterPro" id="IPR000215">
    <property type="entry name" value="Serpin_fam"/>
</dbReference>
<dbReference type="CDD" id="cd02043">
    <property type="entry name" value="serpinP_plants"/>
    <property type="match status" value="2"/>
</dbReference>
<dbReference type="Pfam" id="PF00079">
    <property type="entry name" value="Serpin"/>
    <property type="match status" value="3"/>
</dbReference>
<feature type="domain" description="Serpin" evidence="3">
    <location>
        <begin position="17"/>
        <end position="375"/>
    </location>
</feature>
<evidence type="ECO:0000313" key="4">
    <source>
        <dbReference type="EMBL" id="KAG5402011.1"/>
    </source>
</evidence>
<dbReference type="PANTHER" id="PTHR11461:SF339">
    <property type="entry name" value="SERPIN DOMAIN-CONTAINING PROTEIN"/>
    <property type="match status" value="1"/>
</dbReference>
<evidence type="ECO:0000256" key="1">
    <source>
        <dbReference type="ARBA" id="ARBA00009500"/>
    </source>
</evidence>
<protein>
    <recommendedName>
        <fullName evidence="3">Serpin domain-containing protein</fullName>
    </recommendedName>
</protein>
<proteinExistence type="inferred from homology"/>
<evidence type="ECO:0000256" key="2">
    <source>
        <dbReference type="RuleBase" id="RU000411"/>
    </source>
</evidence>
<dbReference type="Gene3D" id="3.30.497.10">
    <property type="entry name" value="Antithrombin, subunit I, domain 2"/>
    <property type="match status" value="2"/>
</dbReference>
<dbReference type="Proteomes" id="UP000823674">
    <property type="component" value="Chromosome A04"/>
</dbReference>